<name>A0A6J4NII7_9PSEU</name>
<protein>
    <submittedName>
        <fullName evidence="2">Uncharacterized protein</fullName>
    </submittedName>
</protein>
<evidence type="ECO:0000313" key="2">
    <source>
        <dbReference type="EMBL" id="CAA9388687.1"/>
    </source>
</evidence>
<accession>A0A6J4NII7</accession>
<gene>
    <name evidence="2" type="ORF">AVDCRST_MAG66-775</name>
</gene>
<evidence type="ECO:0000256" key="1">
    <source>
        <dbReference type="SAM" id="MobiDB-lite"/>
    </source>
</evidence>
<feature type="compositionally biased region" description="Basic and acidic residues" evidence="1">
    <location>
        <begin position="10"/>
        <end position="21"/>
    </location>
</feature>
<dbReference type="AlphaFoldDB" id="A0A6J4NII7"/>
<feature type="region of interest" description="Disordered" evidence="1">
    <location>
        <begin position="1"/>
        <end position="21"/>
    </location>
</feature>
<organism evidence="2">
    <name type="scientific">uncultured Pseudonocardia sp</name>
    <dbReference type="NCBI Taxonomy" id="211455"/>
    <lineage>
        <taxon>Bacteria</taxon>
        <taxon>Bacillati</taxon>
        <taxon>Actinomycetota</taxon>
        <taxon>Actinomycetes</taxon>
        <taxon>Pseudonocardiales</taxon>
        <taxon>Pseudonocardiaceae</taxon>
        <taxon>Pseudonocardia</taxon>
        <taxon>environmental samples</taxon>
    </lineage>
</organism>
<sequence length="21" mass="2256">PRRPGRGPRVRPDGADGGRLL</sequence>
<dbReference type="EMBL" id="CADCUS010000113">
    <property type="protein sequence ID" value="CAA9388687.1"/>
    <property type="molecule type" value="Genomic_DNA"/>
</dbReference>
<proteinExistence type="predicted"/>
<feature type="non-terminal residue" evidence="2">
    <location>
        <position position="21"/>
    </location>
</feature>
<feature type="non-terminal residue" evidence="2">
    <location>
        <position position="1"/>
    </location>
</feature>
<reference evidence="2" key="1">
    <citation type="submission" date="2020-02" db="EMBL/GenBank/DDBJ databases">
        <authorList>
            <person name="Meier V. D."/>
        </authorList>
    </citation>
    <scope>NUCLEOTIDE SEQUENCE</scope>
    <source>
        <strain evidence="2">AVDCRST_MAG66</strain>
    </source>
</reference>